<accession>A0A368GGS7</accession>
<evidence type="ECO:0000259" key="1">
    <source>
        <dbReference type="Pfam" id="PF00171"/>
    </source>
</evidence>
<evidence type="ECO:0000313" key="3">
    <source>
        <dbReference type="Proteomes" id="UP000252519"/>
    </source>
</evidence>
<dbReference type="InterPro" id="IPR015590">
    <property type="entry name" value="Aldehyde_DH_dom"/>
</dbReference>
<protein>
    <recommendedName>
        <fullName evidence="1">Aldehyde dehydrogenase domain-containing protein</fullName>
    </recommendedName>
</protein>
<proteinExistence type="predicted"/>
<dbReference type="EMBL" id="JOJR01000176">
    <property type="protein sequence ID" value="RCN42868.1"/>
    <property type="molecule type" value="Genomic_DNA"/>
</dbReference>
<name>A0A368GGS7_ANCCA</name>
<feature type="domain" description="Aldehyde dehydrogenase" evidence="1">
    <location>
        <begin position="18"/>
        <end position="83"/>
    </location>
</feature>
<organism evidence="2 3">
    <name type="scientific">Ancylostoma caninum</name>
    <name type="common">Dog hookworm</name>
    <dbReference type="NCBI Taxonomy" id="29170"/>
    <lineage>
        <taxon>Eukaryota</taxon>
        <taxon>Metazoa</taxon>
        <taxon>Ecdysozoa</taxon>
        <taxon>Nematoda</taxon>
        <taxon>Chromadorea</taxon>
        <taxon>Rhabditida</taxon>
        <taxon>Rhabditina</taxon>
        <taxon>Rhabditomorpha</taxon>
        <taxon>Strongyloidea</taxon>
        <taxon>Ancylostomatidae</taxon>
        <taxon>Ancylostomatinae</taxon>
        <taxon>Ancylostoma</taxon>
    </lineage>
</organism>
<comment type="caution">
    <text evidence="2">The sequence shown here is derived from an EMBL/GenBank/DDBJ whole genome shotgun (WGS) entry which is preliminary data.</text>
</comment>
<dbReference type="GO" id="GO:0016620">
    <property type="term" value="F:oxidoreductase activity, acting on the aldehyde or oxo group of donors, NAD or NADP as acceptor"/>
    <property type="evidence" value="ECO:0007669"/>
    <property type="project" value="InterPro"/>
</dbReference>
<sequence>MNDINLHNRHRTLMQYRQVCTNATRVFVQRGILESFTAELLKECDEKLKIGDPLHEDTRVGANINEAHLNKILDFVESAKQEAPKM</sequence>
<keyword evidence="3" id="KW-1185">Reference proteome</keyword>
<dbReference type="PANTHER" id="PTHR11699">
    <property type="entry name" value="ALDEHYDE DEHYDROGENASE-RELATED"/>
    <property type="match status" value="1"/>
</dbReference>
<dbReference type="Proteomes" id="UP000252519">
    <property type="component" value="Unassembled WGS sequence"/>
</dbReference>
<dbReference type="Pfam" id="PF00171">
    <property type="entry name" value="Aldedh"/>
    <property type="match status" value="1"/>
</dbReference>
<dbReference type="InterPro" id="IPR016161">
    <property type="entry name" value="Ald_DH/histidinol_DH"/>
</dbReference>
<dbReference type="Gene3D" id="3.40.309.10">
    <property type="entry name" value="Aldehyde Dehydrogenase, Chain A, domain 2"/>
    <property type="match status" value="1"/>
</dbReference>
<dbReference type="OrthoDB" id="310895at2759"/>
<evidence type="ECO:0000313" key="2">
    <source>
        <dbReference type="EMBL" id="RCN42868.1"/>
    </source>
</evidence>
<dbReference type="InterPro" id="IPR016163">
    <property type="entry name" value="Ald_DH_C"/>
</dbReference>
<dbReference type="STRING" id="29170.A0A368GGS7"/>
<dbReference type="AlphaFoldDB" id="A0A368GGS7"/>
<reference evidence="2 3" key="1">
    <citation type="submission" date="2014-10" db="EMBL/GenBank/DDBJ databases">
        <title>Draft genome of the hookworm Ancylostoma caninum.</title>
        <authorList>
            <person name="Mitreva M."/>
        </authorList>
    </citation>
    <scope>NUCLEOTIDE SEQUENCE [LARGE SCALE GENOMIC DNA]</scope>
    <source>
        <strain evidence="2 3">Baltimore</strain>
    </source>
</reference>
<gene>
    <name evidence="2" type="ORF">ANCCAN_11155</name>
</gene>
<dbReference type="SUPFAM" id="SSF53720">
    <property type="entry name" value="ALDH-like"/>
    <property type="match status" value="1"/>
</dbReference>